<dbReference type="Pfam" id="PF05043">
    <property type="entry name" value="Mga"/>
    <property type="match status" value="1"/>
</dbReference>
<gene>
    <name evidence="4" type="ORF">UC3_01728</name>
</gene>
<name>R3TSH1_9ENTE</name>
<evidence type="ECO:0000313" key="5">
    <source>
        <dbReference type="Proteomes" id="UP000013785"/>
    </source>
</evidence>
<keyword evidence="2" id="KW-0804">Transcription</keyword>
<keyword evidence="5" id="KW-1185">Reference proteome</keyword>
<dbReference type="AlphaFoldDB" id="R3TSH1"/>
<evidence type="ECO:0000256" key="2">
    <source>
        <dbReference type="ARBA" id="ARBA00023163"/>
    </source>
</evidence>
<dbReference type="RefSeq" id="WP_010768391.1">
    <property type="nucleotide sequence ID" value="NZ_ASWE01000003.1"/>
</dbReference>
<dbReference type="PANTHER" id="PTHR30185">
    <property type="entry name" value="CRYPTIC BETA-GLUCOSIDE BGL OPERON ANTITERMINATOR"/>
    <property type="match status" value="1"/>
</dbReference>
<keyword evidence="1" id="KW-0805">Transcription regulation</keyword>
<dbReference type="eggNOG" id="COG3711">
    <property type="taxonomic scope" value="Bacteria"/>
</dbReference>
<sequence length="496" mass="59841">MVWLEANERIELELLERIDCQLTPYTIEGITKDTEHSRNTVRKYLEMLETRIDTHFKPEEILLKVNNQKIDYFRNRHFSIQKVYLSIMEENITLNLIEQFFYKEFFSLEQFCKEYYVSNSSMRRKLKKVNELLKPKQLRISLIERALIGKEEDVRHFYFQLYWTIFRGAKWPFHQIKREKVLAVVKKIEEHLDMSFSPSAREKFAYFYAISGIRREQGYRVKLEEAICKFMEKTTFYQPLKEIIPHVYLGAGISTDESEFTAILIALEIIPGIKNEKRPWNSVLLQHQKQNTSMYRVSQFWITSFEKYFKLTFPEEAKEDMLQKLIRCHSRTYLLRHDFQFVSHYQYTDELKETLPIFNSQLEDFFTILQKSDYKETFINKDYLFPRYALIALKYLNLVEKEKQIIVAIETDSAILFEELIQDKLIASFGRMYDLKFVSIREAYDIVITNFPLEDTEAEKTIFIRSQLNTRDWLILQQEFDDIIKAKQKKQLKKRK</sequence>
<protein>
    <recommendedName>
        <fullName evidence="3">Mga helix-turn-helix domain-containing protein</fullName>
    </recommendedName>
</protein>
<comment type="caution">
    <text evidence="4">The sequence shown here is derived from an EMBL/GenBank/DDBJ whole genome shotgun (WGS) entry which is preliminary data.</text>
</comment>
<dbReference type="InterPro" id="IPR007737">
    <property type="entry name" value="Mga_HTH"/>
</dbReference>
<evidence type="ECO:0000256" key="1">
    <source>
        <dbReference type="ARBA" id="ARBA00023015"/>
    </source>
</evidence>
<dbReference type="Proteomes" id="UP000013785">
    <property type="component" value="Unassembled WGS sequence"/>
</dbReference>
<feature type="domain" description="Mga helix-turn-helix" evidence="3">
    <location>
        <begin position="78"/>
        <end position="162"/>
    </location>
</feature>
<accession>R3TSH1</accession>
<dbReference type="OrthoDB" id="2188960at2"/>
<dbReference type="Gene3D" id="1.10.10.10">
    <property type="entry name" value="Winged helix-like DNA-binding domain superfamily/Winged helix DNA-binding domain"/>
    <property type="match status" value="1"/>
</dbReference>
<dbReference type="PATRIC" id="fig|1158610.3.peg.1720"/>
<dbReference type="InterPro" id="IPR050661">
    <property type="entry name" value="BglG_antiterminators"/>
</dbReference>
<dbReference type="STRING" id="154621.RV11_GL001845"/>
<evidence type="ECO:0000259" key="3">
    <source>
        <dbReference type="Pfam" id="PF05043"/>
    </source>
</evidence>
<organism evidence="4 5">
    <name type="scientific">Enterococcus phoeniculicola ATCC BAA-412</name>
    <dbReference type="NCBI Taxonomy" id="1158610"/>
    <lineage>
        <taxon>Bacteria</taxon>
        <taxon>Bacillati</taxon>
        <taxon>Bacillota</taxon>
        <taxon>Bacilli</taxon>
        <taxon>Lactobacillales</taxon>
        <taxon>Enterococcaceae</taxon>
        <taxon>Enterococcus</taxon>
    </lineage>
</organism>
<dbReference type="PANTHER" id="PTHR30185:SF13">
    <property type="entry name" value="LICABCH OPERON REGULATOR-RELATED"/>
    <property type="match status" value="1"/>
</dbReference>
<evidence type="ECO:0000313" key="4">
    <source>
        <dbReference type="EMBL" id="EOL44098.1"/>
    </source>
</evidence>
<reference evidence="4 5" key="1">
    <citation type="submission" date="2013-02" db="EMBL/GenBank/DDBJ databases">
        <title>The Genome Sequence of Enterococcus phoeniculicola BAA-412.</title>
        <authorList>
            <consortium name="The Broad Institute Genome Sequencing Platform"/>
            <consortium name="The Broad Institute Genome Sequencing Center for Infectious Disease"/>
            <person name="Earl A.M."/>
            <person name="Gilmore M.S."/>
            <person name="Lebreton F."/>
            <person name="Walker B."/>
            <person name="Young S.K."/>
            <person name="Zeng Q."/>
            <person name="Gargeya S."/>
            <person name="Fitzgerald M."/>
            <person name="Haas B."/>
            <person name="Abouelleil A."/>
            <person name="Alvarado L."/>
            <person name="Arachchi H.M."/>
            <person name="Berlin A.M."/>
            <person name="Chapman S.B."/>
            <person name="Dewar J."/>
            <person name="Goldberg J."/>
            <person name="Griggs A."/>
            <person name="Gujja S."/>
            <person name="Hansen M."/>
            <person name="Howarth C."/>
            <person name="Imamovic A."/>
            <person name="Larimer J."/>
            <person name="McCowan C."/>
            <person name="Murphy C."/>
            <person name="Neiman D."/>
            <person name="Pearson M."/>
            <person name="Priest M."/>
            <person name="Roberts A."/>
            <person name="Saif S."/>
            <person name="Shea T."/>
            <person name="Sisk P."/>
            <person name="Sykes S."/>
            <person name="Wortman J."/>
            <person name="Nusbaum C."/>
            <person name="Birren B."/>
        </authorList>
    </citation>
    <scope>NUCLEOTIDE SEQUENCE [LARGE SCALE GENOMIC DNA]</scope>
    <source>
        <strain evidence="4 5">ATCC BAA-412</strain>
    </source>
</reference>
<proteinExistence type="predicted"/>
<dbReference type="HOGENOM" id="CLU_036476_3_0_9"/>
<dbReference type="InterPro" id="IPR036388">
    <property type="entry name" value="WH-like_DNA-bd_sf"/>
</dbReference>
<dbReference type="EMBL" id="AJAT01000014">
    <property type="protein sequence ID" value="EOL44098.1"/>
    <property type="molecule type" value="Genomic_DNA"/>
</dbReference>